<dbReference type="PANTHER" id="PTHR31151">
    <property type="entry name" value="PROLINE-TRNA LIGASE (DUF1680)"/>
    <property type="match status" value="1"/>
</dbReference>
<name>A0A1Q5TCV8_9EURO</name>
<dbReference type="EMBL" id="MNBE01000682">
    <property type="protein sequence ID" value="OKO98056.1"/>
    <property type="molecule type" value="Genomic_DNA"/>
</dbReference>
<organism evidence="3 4">
    <name type="scientific">Penicillium subrubescens</name>
    <dbReference type="NCBI Taxonomy" id="1316194"/>
    <lineage>
        <taxon>Eukaryota</taxon>
        <taxon>Fungi</taxon>
        <taxon>Dikarya</taxon>
        <taxon>Ascomycota</taxon>
        <taxon>Pezizomycotina</taxon>
        <taxon>Eurotiomycetes</taxon>
        <taxon>Eurotiomycetidae</taxon>
        <taxon>Eurotiales</taxon>
        <taxon>Aspergillaceae</taxon>
        <taxon>Penicillium</taxon>
    </lineage>
</organism>
<evidence type="ECO:0000313" key="4">
    <source>
        <dbReference type="Proteomes" id="UP000186955"/>
    </source>
</evidence>
<proteinExistence type="predicted"/>
<dbReference type="Pfam" id="PF20736">
    <property type="entry name" value="Glyco_hydro127M"/>
    <property type="match status" value="1"/>
</dbReference>
<feature type="domain" description="Non-reducing end beta-L-arabinofuranosidase-like GH127 catalytic" evidence="1">
    <location>
        <begin position="288"/>
        <end position="383"/>
    </location>
</feature>
<evidence type="ECO:0000259" key="1">
    <source>
        <dbReference type="Pfam" id="PF07944"/>
    </source>
</evidence>
<gene>
    <name evidence="3" type="ORF">PENSUB_9636</name>
</gene>
<sequence>MYITLAPFTHSTFPLGSIKATGWLHDQLVLEANGLAGHLFDFYRYVANSTWVGGTYEYSELHESAPYWFNYIVPLAFTLDEVRLKDQARQFLDYVIDHQAADGWLGPETTRQTRGIWARSLLFFALMQYAEADTAQTDRIVTAMHNFTRLANTMLKNNFTGLIQQKSQNDDFDPYGFGLSRTHELPLALQWLYENHPRNNSDVIWETMDLMFAGGRLGARDWTTFFVEGVFPKLGTPYIKTSGFTHGVNLAEAQTGNAVNMTYFYQSTRAGSITADEHLGGLSPQRGSETCMAAEMMFSMAYLFRFYGINQYADKAELAAFNAFPAALTPDWWAHQYVQQTNQPWSRNLTARPYANVVSYGNTFGLEPNFPCCTVNHGQGYPKYVASSYVREKEDHIVHALLGPTTLHTTVNGKNVLISCKTNYPFSGKLVYAITSATDLNFSVRIPSWTNSTGHNNYTVNGSKPKPLAPDFAGLQTVSIEKGQTQLEINLEFPVQITEPRNGSVAIHYGPLLYALDVKYANASYHSPLNWTDRAPLPTDQITPGTHEWVLDPTSDWQYAIDPTSVTVEQLHNPDKDLQNPVWTRDAVPVALWVDAWLIDWAQSSGTAAVPPQNPIVTGNATRVRLIPYGAAKLRTADFSVAQKVAAS</sequence>
<reference evidence="3 4" key="1">
    <citation type="submission" date="2016-10" db="EMBL/GenBank/DDBJ databases">
        <title>Genome sequence of the ascomycete fungus Penicillium subrubescens.</title>
        <authorList>
            <person name="De Vries R.P."/>
            <person name="Peng M."/>
            <person name="Dilokpimol A."/>
            <person name="Hilden K."/>
            <person name="Makela M.R."/>
            <person name="Grigoriev I."/>
            <person name="Riley R."/>
            <person name="Granchi Z."/>
        </authorList>
    </citation>
    <scope>NUCLEOTIDE SEQUENCE [LARGE SCALE GENOMIC DNA]</scope>
    <source>
        <strain evidence="3 4">CBS 132785</strain>
    </source>
</reference>
<dbReference type="AlphaFoldDB" id="A0A1Q5TCV8"/>
<dbReference type="InterPro" id="IPR012878">
    <property type="entry name" value="Beta-AFase-like_GH127_cat"/>
</dbReference>
<dbReference type="STRING" id="1316194.A0A1Q5TCV8"/>
<comment type="caution">
    <text evidence="3">The sequence shown here is derived from an EMBL/GenBank/DDBJ whole genome shotgun (WGS) entry which is preliminary data.</text>
</comment>
<evidence type="ECO:0000259" key="2">
    <source>
        <dbReference type="Pfam" id="PF20736"/>
    </source>
</evidence>
<accession>A0A1Q5TCV8</accession>
<feature type="domain" description="Non-reducing end beta-L-arabinofuranosidase-like GH127 middle" evidence="2">
    <location>
        <begin position="401"/>
        <end position="475"/>
    </location>
</feature>
<dbReference type="InterPro" id="IPR049046">
    <property type="entry name" value="Beta-AFase-like_GH127_middle"/>
</dbReference>
<evidence type="ECO:0008006" key="5">
    <source>
        <dbReference type="Google" id="ProtNLM"/>
    </source>
</evidence>
<protein>
    <recommendedName>
        <fullName evidence="5">Non-reducing end beta-L-arabinofuranosidase</fullName>
    </recommendedName>
</protein>
<dbReference type="PANTHER" id="PTHR31151:SF0">
    <property type="entry name" value="PROLINE-TRNA LIGASE (DUF1680)"/>
    <property type="match status" value="1"/>
</dbReference>
<dbReference type="Pfam" id="PF07944">
    <property type="entry name" value="Beta-AFase-like_GH127_cat"/>
    <property type="match status" value="1"/>
</dbReference>
<keyword evidence="4" id="KW-1185">Reference proteome</keyword>
<evidence type="ECO:0000313" key="3">
    <source>
        <dbReference type="EMBL" id="OKO98056.1"/>
    </source>
</evidence>
<dbReference type="Proteomes" id="UP000186955">
    <property type="component" value="Unassembled WGS sequence"/>
</dbReference>